<sequence>MSPFYDPSETPFQRVGKAVRRSIARVRGLRSNDAGGPSADISRIDGEYLMNITIGTPPVSIMALADTGSSLIWTQCQPCNVCYPQVAPLFNPRDSSTYMELQCDSDKCRVLEQSFCPKQGSTCQYSVSYGDKSYSKGVGELSHLQLS</sequence>
<keyword evidence="2" id="KW-1185">Reference proteome</keyword>
<accession>A0ACB9LP99</accession>
<gene>
    <name evidence="1" type="ORF">MLD38_037352</name>
</gene>
<dbReference type="EMBL" id="CM042890">
    <property type="protein sequence ID" value="KAI4312545.1"/>
    <property type="molecule type" value="Genomic_DNA"/>
</dbReference>
<comment type="caution">
    <text evidence="1">The sequence shown here is derived from an EMBL/GenBank/DDBJ whole genome shotgun (WGS) entry which is preliminary data.</text>
</comment>
<organism evidence="1 2">
    <name type="scientific">Melastoma candidum</name>
    <dbReference type="NCBI Taxonomy" id="119954"/>
    <lineage>
        <taxon>Eukaryota</taxon>
        <taxon>Viridiplantae</taxon>
        <taxon>Streptophyta</taxon>
        <taxon>Embryophyta</taxon>
        <taxon>Tracheophyta</taxon>
        <taxon>Spermatophyta</taxon>
        <taxon>Magnoliopsida</taxon>
        <taxon>eudicotyledons</taxon>
        <taxon>Gunneridae</taxon>
        <taxon>Pentapetalae</taxon>
        <taxon>rosids</taxon>
        <taxon>malvids</taxon>
        <taxon>Myrtales</taxon>
        <taxon>Melastomataceae</taxon>
        <taxon>Melastomatoideae</taxon>
        <taxon>Melastomateae</taxon>
        <taxon>Melastoma</taxon>
    </lineage>
</organism>
<proteinExistence type="predicted"/>
<dbReference type="Proteomes" id="UP001057402">
    <property type="component" value="Chromosome 11"/>
</dbReference>
<protein>
    <submittedName>
        <fullName evidence="1">Uncharacterized protein</fullName>
    </submittedName>
</protein>
<reference evidence="2" key="1">
    <citation type="journal article" date="2023" name="Front. Plant Sci.">
        <title>Chromosomal-level genome assembly of Melastoma candidum provides insights into trichome evolution.</title>
        <authorList>
            <person name="Zhong Y."/>
            <person name="Wu W."/>
            <person name="Sun C."/>
            <person name="Zou P."/>
            <person name="Liu Y."/>
            <person name="Dai S."/>
            <person name="Zhou R."/>
        </authorList>
    </citation>
    <scope>NUCLEOTIDE SEQUENCE [LARGE SCALE GENOMIC DNA]</scope>
</reference>
<evidence type="ECO:0000313" key="2">
    <source>
        <dbReference type="Proteomes" id="UP001057402"/>
    </source>
</evidence>
<evidence type="ECO:0000313" key="1">
    <source>
        <dbReference type="EMBL" id="KAI4312545.1"/>
    </source>
</evidence>
<name>A0ACB9LP99_9MYRT</name>